<organism evidence="1 2">
    <name type="scientific">Paramuricea clavata</name>
    <name type="common">Red gorgonian</name>
    <name type="synonym">Violescent sea-whip</name>
    <dbReference type="NCBI Taxonomy" id="317549"/>
    <lineage>
        <taxon>Eukaryota</taxon>
        <taxon>Metazoa</taxon>
        <taxon>Cnidaria</taxon>
        <taxon>Anthozoa</taxon>
        <taxon>Octocorallia</taxon>
        <taxon>Malacalcyonacea</taxon>
        <taxon>Plexauridae</taxon>
        <taxon>Paramuricea</taxon>
    </lineage>
</organism>
<comment type="caution">
    <text evidence="1">The sequence shown here is derived from an EMBL/GenBank/DDBJ whole genome shotgun (WGS) entry which is preliminary data.</text>
</comment>
<protein>
    <submittedName>
        <fullName evidence="1">Uncharacterized protein</fullName>
    </submittedName>
</protein>
<evidence type="ECO:0000313" key="2">
    <source>
        <dbReference type="Proteomes" id="UP001152795"/>
    </source>
</evidence>
<reference evidence="1" key="1">
    <citation type="submission" date="2020-04" db="EMBL/GenBank/DDBJ databases">
        <authorList>
            <person name="Alioto T."/>
            <person name="Alioto T."/>
            <person name="Gomez Garrido J."/>
        </authorList>
    </citation>
    <scope>NUCLEOTIDE SEQUENCE</scope>
    <source>
        <strain evidence="1">A484AB</strain>
    </source>
</reference>
<proteinExistence type="predicted"/>
<keyword evidence="2" id="KW-1185">Reference proteome</keyword>
<name>A0A7D9HP28_PARCT</name>
<dbReference type="Proteomes" id="UP001152795">
    <property type="component" value="Unassembled WGS sequence"/>
</dbReference>
<dbReference type="EMBL" id="CACRXK020001147">
    <property type="protein sequence ID" value="CAB3987260.1"/>
    <property type="molecule type" value="Genomic_DNA"/>
</dbReference>
<evidence type="ECO:0000313" key="1">
    <source>
        <dbReference type="EMBL" id="CAB3987260.1"/>
    </source>
</evidence>
<accession>A0A7D9HP28</accession>
<gene>
    <name evidence="1" type="ORF">PACLA_8A024327</name>
</gene>
<sequence length="77" mass="9069">VLHQYDDSRKVVFVDKFSDIVNKARECFELNKGNVLIVQKYDEEWSEYIDCDSFAQINTGDKLKIILTDLMMVKIHL</sequence>
<dbReference type="AlphaFoldDB" id="A0A7D9HP28"/>
<feature type="non-terminal residue" evidence="1">
    <location>
        <position position="1"/>
    </location>
</feature>